<protein>
    <recommendedName>
        <fullName evidence="3">Flagellar protein FlgN</fullName>
    </recommendedName>
</protein>
<reference evidence="2" key="1">
    <citation type="journal article" date="2019" name="Int. J. Syst. Evol. Microbiol.">
        <title>The Global Catalogue of Microorganisms (GCM) 10K type strain sequencing project: providing services to taxonomists for standard genome sequencing and annotation.</title>
        <authorList>
            <consortium name="The Broad Institute Genomics Platform"/>
            <consortium name="The Broad Institute Genome Sequencing Center for Infectious Disease"/>
            <person name="Wu L."/>
            <person name="Ma J."/>
        </authorList>
    </citation>
    <scope>NUCLEOTIDE SEQUENCE [LARGE SCALE GENOMIC DNA]</scope>
    <source>
        <strain evidence="2">CGMCC 4.7283</strain>
    </source>
</reference>
<evidence type="ECO:0000313" key="2">
    <source>
        <dbReference type="Proteomes" id="UP001595973"/>
    </source>
</evidence>
<comment type="caution">
    <text evidence="1">The sequence shown here is derived from an EMBL/GenBank/DDBJ whole genome shotgun (WGS) entry which is preliminary data.</text>
</comment>
<dbReference type="Proteomes" id="UP001595973">
    <property type="component" value="Unassembled WGS sequence"/>
</dbReference>
<keyword evidence="2" id="KW-1185">Reference proteome</keyword>
<sequence>MTAATQIIERLTRLLRDEIAAIGAGKLETVRDLYPQKLALYEELQAQSGSVERQIQAGTPESQALRDSLETLHGLIRKDFSLLQNLTAATERVVRELTRIRDRHGLGGIYESSGALRPRDVALPQQVDESI</sequence>
<evidence type="ECO:0000313" key="1">
    <source>
        <dbReference type="EMBL" id="MFC4669508.1"/>
    </source>
</evidence>
<dbReference type="RefSeq" id="WP_380717937.1">
    <property type="nucleotide sequence ID" value="NZ_JBHSGI010000015.1"/>
</dbReference>
<gene>
    <name evidence="1" type="ORF">ACFO5X_13180</name>
</gene>
<evidence type="ECO:0008006" key="3">
    <source>
        <dbReference type="Google" id="ProtNLM"/>
    </source>
</evidence>
<name>A0ABV9KHS4_9RHOB</name>
<accession>A0ABV9KHS4</accession>
<dbReference type="EMBL" id="JBHSGI010000015">
    <property type="protein sequence ID" value="MFC4669508.1"/>
    <property type="molecule type" value="Genomic_DNA"/>
</dbReference>
<proteinExistence type="predicted"/>
<organism evidence="1 2">
    <name type="scientific">Seohaeicola nanhaiensis</name>
    <dbReference type="NCBI Taxonomy" id="1387282"/>
    <lineage>
        <taxon>Bacteria</taxon>
        <taxon>Pseudomonadati</taxon>
        <taxon>Pseudomonadota</taxon>
        <taxon>Alphaproteobacteria</taxon>
        <taxon>Rhodobacterales</taxon>
        <taxon>Roseobacteraceae</taxon>
        <taxon>Seohaeicola</taxon>
    </lineage>
</organism>